<sequence length="346" mass="40039">MKGWLLLLSSSMLGFISAGCAIEDTEEIIEKAVEAQENLNSYYAEVTSTYMFNDEQEEMAYKEWHVKPNKHRMEMDEGHIYVSNGEQSWSYNAQDNTVIVYEESADLSEEMPDETDMIRDMLTEMMNSNEVLATGTETIADRSTIHLTLTPDNDEVESQFNGLYEIWIDEETYMPLKMIWEEDGFRSEMVYDYVEFNVELNHDLFTFDIPDGASIQTIDDYMPTSLSLTELDNQTNYEVPELTYLPKDFELENALYLSDIEESILEYTNSAGDYFMLSIFQDRNDAHFNDEESSEEVEVGRYKGQYSDMMGTHLLSWDTGPYQLQLISSTDSISKKELMQIAEGIE</sequence>
<reference evidence="3 4" key="1">
    <citation type="submission" date="2017-10" db="EMBL/GenBank/DDBJ databases">
        <title>Bacillus sp. nov., a halophilic bacterium isolated from a Keqin Lake.</title>
        <authorList>
            <person name="Wang H."/>
        </authorList>
    </citation>
    <scope>NUCLEOTIDE SEQUENCE [LARGE SCALE GENOMIC DNA]</scope>
    <source>
        <strain evidence="3 4">KQ-12</strain>
    </source>
</reference>
<dbReference type="Gene3D" id="2.50.20.10">
    <property type="entry name" value="Lipoprotein localisation LolA/LolB/LppX"/>
    <property type="match status" value="1"/>
</dbReference>
<dbReference type="InterPro" id="IPR052944">
    <property type="entry name" value="Sporulation_related"/>
</dbReference>
<dbReference type="SUPFAM" id="SSF89392">
    <property type="entry name" value="Prokaryotic lipoproteins and lipoprotein localization factors"/>
    <property type="match status" value="1"/>
</dbReference>
<dbReference type="PANTHER" id="PTHR37507:SF2">
    <property type="entry name" value="SPORULATION PROTEIN YDCC"/>
    <property type="match status" value="1"/>
</dbReference>
<dbReference type="InterPro" id="IPR025377">
    <property type="entry name" value="DUF4367"/>
</dbReference>
<feature type="domain" description="DUF4367" evidence="2">
    <location>
        <begin position="240"/>
        <end position="345"/>
    </location>
</feature>
<protein>
    <recommendedName>
        <fullName evidence="2">DUF4367 domain-containing protein</fullName>
    </recommendedName>
</protein>
<keyword evidence="4" id="KW-1185">Reference proteome</keyword>
<dbReference type="Pfam" id="PF14285">
    <property type="entry name" value="DUF4367"/>
    <property type="match status" value="1"/>
</dbReference>
<dbReference type="OrthoDB" id="2826849at2"/>
<dbReference type="InterPro" id="IPR029046">
    <property type="entry name" value="LolA/LolB/LppX"/>
</dbReference>
<comment type="caution">
    <text evidence="3">The sequence shown here is derived from an EMBL/GenBank/DDBJ whole genome shotgun (WGS) entry which is preliminary data.</text>
</comment>
<evidence type="ECO:0000259" key="2">
    <source>
        <dbReference type="Pfam" id="PF14285"/>
    </source>
</evidence>
<dbReference type="EMBL" id="PDOD01000005">
    <property type="protein sequence ID" value="PYZ91991.1"/>
    <property type="molecule type" value="Genomic_DNA"/>
</dbReference>
<evidence type="ECO:0000313" key="3">
    <source>
        <dbReference type="EMBL" id="PYZ91991.1"/>
    </source>
</evidence>
<dbReference type="RefSeq" id="WP_110611457.1">
    <property type="nucleotide sequence ID" value="NZ_PDOD01000005.1"/>
</dbReference>
<gene>
    <name evidence="3" type="ORF">CR194_17490</name>
</gene>
<proteinExistence type="predicted"/>
<evidence type="ECO:0000256" key="1">
    <source>
        <dbReference type="SAM" id="SignalP"/>
    </source>
</evidence>
<dbReference type="AlphaFoldDB" id="A0A323T8H1"/>
<keyword evidence="1" id="KW-0732">Signal</keyword>
<organism evidence="3 4">
    <name type="scientific">Salipaludibacillus keqinensis</name>
    <dbReference type="NCBI Taxonomy" id="2045207"/>
    <lineage>
        <taxon>Bacteria</taxon>
        <taxon>Bacillati</taxon>
        <taxon>Bacillota</taxon>
        <taxon>Bacilli</taxon>
        <taxon>Bacillales</taxon>
        <taxon>Bacillaceae</taxon>
    </lineage>
</organism>
<feature type="signal peptide" evidence="1">
    <location>
        <begin position="1"/>
        <end position="20"/>
    </location>
</feature>
<name>A0A323T8H1_9BACI</name>
<dbReference type="Proteomes" id="UP000248214">
    <property type="component" value="Unassembled WGS sequence"/>
</dbReference>
<dbReference type="PROSITE" id="PS51257">
    <property type="entry name" value="PROKAR_LIPOPROTEIN"/>
    <property type="match status" value="1"/>
</dbReference>
<evidence type="ECO:0000313" key="4">
    <source>
        <dbReference type="Proteomes" id="UP000248214"/>
    </source>
</evidence>
<accession>A0A323T8H1</accession>
<feature type="chain" id="PRO_5038951081" description="DUF4367 domain-containing protein" evidence="1">
    <location>
        <begin position="21"/>
        <end position="346"/>
    </location>
</feature>
<dbReference type="PANTHER" id="PTHR37507">
    <property type="entry name" value="SPORULATION PROTEIN YDCC"/>
    <property type="match status" value="1"/>
</dbReference>